<protein>
    <recommendedName>
        <fullName evidence="6">Prokaryotic-type class I peptide chain release factors domain-containing protein</fullName>
    </recommendedName>
</protein>
<name>A0A197K443_9FUNG</name>
<evidence type="ECO:0000313" key="8">
    <source>
        <dbReference type="Proteomes" id="UP000078512"/>
    </source>
</evidence>
<comment type="subcellular location">
    <subcellularLocation>
        <location evidence="1">Mitochondrion</location>
    </subcellularLocation>
</comment>
<dbReference type="OrthoDB" id="277888at2759"/>
<evidence type="ECO:0000259" key="6">
    <source>
        <dbReference type="Pfam" id="PF00472"/>
    </source>
</evidence>
<dbReference type="InterPro" id="IPR052405">
    <property type="entry name" value="Mito_Transl_Release_Factor"/>
</dbReference>
<dbReference type="InterPro" id="IPR000352">
    <property type="entry name" value="Pep_chain_release_fac_I"/>
</dbReference>
<dbReference type="PANTHER" id="PTHR46203">
    <property type="entry name" value="PROBABLE PEPTIDE CHAIN RELEASE FACTOR C12ORF65"/>
    <property type="match status" value="1"/>
</dbReference>
<feature type="compositionally biased region" description="Basic residues" evidence="5">
    <location>
        <begin position="220"/>
        <end position="234"/>
    </location>
</feature>
<evidence type="ECO:0000256" key="3">
    <source>
        <dbReference type="ARBA" id="ARBA00022946"/>
    </source>
</evidence>
<dbReference type="GO" id="GO:0003747">
    <property type="term" value="F:translation release factor activity"/>
    <property type="evidence" value="ECO:0007669"/>
    <property type="project" value="InterPro"/>
</dbReference>
<feature type="region of interest" description="Disordered" evidence="5">
    <location>
        <begin position="75"/>
        <end position="133"/>
    </location>
</feature>
<feature type="compositionally biased region" description="Polar residues" evidence="5">
    <location>
        <begin position="117"/>
        <end position="133"/>
    </location>
</feature>
<proteinExistence type="inferred from homology"/>
<dbReference type="Pfam" id="PF00472">
    <property type="entry name" value="RF-1"/>
    <property type="match status" value="1"/>
</dbReference>
<keyword evidence="4" id="KW-0496">Mitochondrion</keyword>
<dbReference type="STRING" id="1314771.A0A197K443"/>
<evidence type="ECO:0000313" key="7">
    <source>
        <dbReference type="EMBL" id="OAQ32412.1"/>
    </source>
</evidence>
<feature type="domain" description="Prokaryotic-type class I peptide chain release factors" evidence="6">
    <location>
        <begin position="139"/>
        <end position="229"/>
    </location>
</feature>
<keyword evidence="8" id="KW-1185">Reference proteome</keyword>
<dbReference type="GO" id="GO:0032543">
    <property type="term" value="P:mitochondrial translation"/>
    <property type="evidence" value="ECO:0007669"/>
    <property type="project" value="UniProtKB-ARBA"/>
</dbReference>
<comment type="similarity">
    <text evidence="2">Belongs to the prokaryotic/mitochondrial release factor family.</text>
</comment>
<accession>A0A197K443</accession>
<dbReference type="EMBL" id="KV442025">
    <property type="protein sequence ID" value="OAQ32412.1"/>
    <property type="molecule type" value="Genomic_DNA"/>
</dbReference>
<dbReference type="GO" id="GO:0005739">
    <property type="term" value="C:mitochondrion"/>
    <property type="evidence" value="ECO:0007669"/>
    <property type="project" value="UniProtKB-SubCell"/>
</dbReference>
<dbReference type="SUPFAM" id="SSF75620">
    <property type="entry name" value="Release factor"/>
    <property type="match status" value="1"/>
</dbReference>
<dbReference type="Proteomes" id="UP000078512">
    <property type="component" value="Unassembled WGS sequence"/>
</dbReference>
<keyword evidence="3" id="KW-0809">Transit peptide</keyword>
<dbReference type="AlphaFoldDB" id="A0A197K443"/>
<evidence type="ECO:0000256" key="1">
    <source>
        <dbReference type="ARBA" id="ARBA00004173"/>
    </source>
</evidence>
<feature type="compositionally biased region" description="Acidic residues" evidence="5">
    <location>
        <begin position="244"/>
        <end position="254"/>
    </location>
</feature>
<organism evidence="7 8">
    <name type="scientific">Linnemannia elongata AG-77</name>
    <dbReference type="NCBI Taxonomy" id="1314771"/>
    <lineage>
        <taxon>Eukaryota</taxon>
        <taxon>Fungi</taxon>
        <taxon>Fungi incertae sedis</taxon>
        <taxon>Mucoromycota</taxon>
        <taxon>Mortierellomycotina</taxon>
        <taxon>Mortierellomycetes</taxon>
        <taxon>Mortierellales</taxon>
        <taxon>Mortierellaceae</taxon>
        <taxon>Linnemannia</taxon>
    </lineage>
</organism>
<reference evidence="7 8" key="1">
    <citation type="submission" date="2016-05" db="EMBL/GenBank/DDBJ databases">
        <title>Genome sequencing reveals origins of a unique bacterial endosymbiosis in the earliest lineages of terrestrial Fungi.</title>
        <authorList>
            <consortium name="DOE Joint Genome Institute"/>
            <person name="Uehling J."/>
            <person name="Gryganskyi A."/>
            <person name="Hameed K."/>
            <person name="Tschaplinski T."/>
            <person name="Misztal P."/>
            <person name="Wu S."/>
            <person name="Desiro A."/>
            <person name="Vande Pol N."/>
            <person name="Du Z.-Y."/>
            <person name="Zienkiewicz A."/>
            <person name="Zienkiewicz K."/>
            <person name="Morin E."/>
            <person name="Tisserant E."/>
            <person name="Splivallo R."/>
            <person name="Hainaut M."/>
            <person name="Henrissat B."/>
            <person name="Ohm R."/>
            <person name="Kuo A."/>
            <person name="Yan J."/>
            <person name="Lipzen A."/>
            <person name="Nolan M."/>
            <person name="Labutti K."/>
            <person name="Barry K."/>
            <person name="Goldstein A."/>
            <person name="Labbe J."/>
            <person name="Schadt C."/>
            <person name="Tuskan G."/>
            <person name="Grigoriev I."/>
            <person name="Martin F."/>
            <person name="Vilgalys R."/>
            <person name="Bonito G."/>
        </authorList>
    </citation>
    <scope>NUCLEOTIDE SEQUENCE [LARGE SCALE GENOMIC DNA]</scope>
    <source>
        <strain evidence="7 8">AG-77</strain>
    </source>
</reference>
<feature type="region of interest" description="Disordered" evidence="5">
    <location>
        <begin position="275"/>
        <end position="295"/>
    </location>
</feature>
<evidence type="ECO:0000256" key="2">
    <source>
        <dbReference type="ARBA" id="ARBA00010835"/>
    </source>
</evidence>
<dbReference type="PANTHER" id="PTHR46203:SF1">
    <property type="entry name" value="MITOCHONDRIAL TRANSLATION RELEASE FACTOR IN RESCUE"/>
    <property type="match status" value="1"/>
</dbReference>
<dbReference type="InterPro" id="IPR045853">
    <property type="entry name" value="Pep_chain_release_fac_I_sf"/>
</dbReference>
<sequence>MSRAALIPAYCQQCLAIVRRAGTTSTTTATTTTSWAAQRIRPRTIFSTQQAPSVAFSSSQQVREAFLRAGPGRELGSAAARRHQSQQTSQTPEEAHNELDSLSSDSPIDTPLLEPTPKSTSQKSAMPPSQTTGYKEIILLETDFRERFIKGGGNGGQKINKTNSNVELKHFETGIVVQCQATRSLPQNRKLARRILVERLDEYYNGDLSKRGQKAEKIREKKKRMARKSAKKYHGSGGSVDAKNEDEDDGDDGFEQVVEVDPRVVPESTIQLTTLEEVLAGDNKKPSRRKSSRAH</sequence>
<evidence type="ECO:0000256" key="4">
    <source>
        <dbReference type="ARBA" id="ARBA00023128"/>
    </source>
</evidence>
<evidence type="ECO:0000256" key="5">
    <source>
        <dbReference type="SAM" id="MobiDB-lite"/>
    </source>
</evidence>
<feature type="compositionally biased region" description="Basic residues" evidence="5">
    <location>
        <begin position="286"/>
        <end position="295"/>
    </location>
</feature>
<feature type="region of interest" description="Disordered" evidence="5">
    <location>
        <begin position="214"/>
        <end position="260"/>
    </location>
</feature>
<gene>
    <name evidence="7" type="ORF">K457DRAFT_135326</name>
</gene>
<dbReference type="Gene3D" id="3.30.160.20">
    <property type="match status" value="1"/>
</dbReference>